<feature type="transmembrane region" description="Helical" evidence="2">
    <location>
        <begin position="439"/>
        <end position="462"/>
    </location>
</feature>
<evidence type="ECO:0000313" key="4">
    <source>
        <dbReference type="EMBL" id="KAF9062555.1"/>
    </source>
</evidence>
<evidence type="ECO:0000256" key="2">
    <source>
        <dbReference type="SAM" id="Phobius"/>
    </source>
</evidence>
<feature type="transmembrane region" description="Helical" evidence="2">
    <location>
        <begin position="482"/>
        <end position="503"/>
    </location>
</feature>
<keyword evidence="2" id="KW-0472">Membrane</keyword>
<evidence type="ECO:0000256" key="1">
    <source>
        <dbReference type="SAM" id="MobiDB-lite"/>
    </source>
</evidence>
<keyword evidence="5" id="KW-1185">Reference proteome</keyword>
<comment type="caution">
    <text evidence="4">The sequence shown here is derived from an EMBL/GenBank/DDBJ whole genome shotgun (WGS) entry which is preliminary data.</text>
</comment>
<feature type="domain" description="DUF6536" evidence="3">
    <location>
        <begin position="81"/>
        <end position="156"/>
    </location>
</feature>
<proteinExistence type="predicted"/>
<name>A0A9P5PI87_9AGAR</name>
<evidence type="ECO:0000313" key="5">
    <source>
        <dbReference type="Proteomes" id="UP000772434"/>
    </source>
</evidence>
<keyword evidence="2" id="KW-1133">Transmembrane helix</keyword>
<dbReference type="PANTHER" id="PTHR35395">
    <property type="entry name" value="DUF6536 DOMAIN-CONTAINING PROTEIN"/>
    <property type="match status" value="1"/>
</dbReference>
<protein>
    <recommendedName>
        <fullName evidence="3">DUF6536 domain-containing protein</fullName>
    </recommendedName>
</protein>
<feature type="region of interest" description="Disordered" evidence="1">
    <location>
        <begin position="34"/>
        <end position="55"/>
    </location>
</feature>
<dbReference type="AlphaFoldDB" id="A0A9P5PI87"/>
<accession>A0A9P5PI87</accession>
<dbReference type="PANTHER" id="PTHR35395:SF1">
    <property type="entry name" value="DUF6536 DOMAIN-CONTAINING PROTEIN"/>
    <property type="match status" value="1"/>
</dbReference>
<reference evidence="4" key="1">
    <citation type="submission" date="2020-11" db="EMBL/GenBank/DDBJ databases">
        <authorList>
            <consortium name="DOE Joint Genome Institute"/>
            <person name="Ahrendt S."/>
            <person name="Riley R."/>
            <person name="Andreopoulos W."/>
            <person name="Labutti K."/>
            <person name="Pangilinan J."/>
            <person name="Ruiz-Duenas F.J."/>
            <person name="Barrasa J.M."/>
            <person name="Sanchez-Garcia M."/>
            <person name="Camarero S."/>
            <person name="Miyauchi S."/>
            <person name="Serrano A."/>
            <person name="Linde D."/>
            <person name="Babiker R."/>
            <person name="Drula E."/>
            <person name="Ayuso-Fernandez I."/>
            <person name="Pacheco R."/>
            <person name="Padilla G."/>
            <person name="Ferreira P."/>
            <person name="Barriuso J."/>
            <person name="Kellner H."/>
            <person name="Castanera R."/>
            <person name="Alfaro M."/>
            <person name="Ramirez L."/>
            <person name="Pisabarro A.G."/>
            <person name="Kuo A."/>
            <person name="Tritt A."/>
            <person name="Lipzen A."/>
            <person name="He G."/>
            <person name="Yan M."/>
            <person name="Ng V."/>
            <person name="Cullen D."/>
            <person name="Martin F."/>
            <person name="Rosso M.-N."/>
            <person name="Henrissat B."/>
            <person name="Hibbett D."/>
            <person name="Martinez A.T."/>
            <person name="Grigoriev I.V."/>
        </authorList>
    </citation>
    <scope>NUCLEOTIDE SEQUENCE</scope>
    <source>
        <strain evidence="4">AH 40177</strain>
    </source>
</reference>
<dbReference type="OrthoDB" id="2924511at2759"/>
<dbReference type="Proteomes" id="UP000772434">
    <property type="component" value="Unassembled WGS sequence"/>
</dbReference>
<organism evidence="4 5">
    <name type="scientific">Rhodocollybia butyracea</name>
    <dbReference type="NCBI Taxonomy" id="206335"/>
    <lineage>
        <taxon>Eukaryota</taxon>
        <taxon>Fungi</taxon>
        <taxon>Dikarya</taxon>
        <taxon>Basidiomycota</taxon>
        <taxon>Agaricomycotina</taxon>
        <taxon>Agaricomycetes</taxon>
        <taxon>Agaricomycetidae</taxon>
        <taxon>Agaricales</taxon>
        <taxon>Marasmiineae</taxon>
        <taxon>Omphalotaceae</taxon>
        <taxon>Rhodocollybia</taxon>
    </lineage>
</organism>
<feature type="transmembrane region" description="Helical" evidence="2">
    <location>
        <begin position="83"/>
        <end position="108"/>
    </location>
</feature>
<dbReference type="Pfam" id="PF20163">
    <property type="entry name" value="DUF6536"/>
    <property type="match status" value="1"/>
</dbReference>
<dbReference type="EMBL" id="JADNRY010000169">
    <property type="protein sequence ID" value="KAF9062555.1"/>
    <property type="molecule type" value="Genomic_DNA"/>
</dbReference>
<sequence length="573" mass="62827">MTTDTAHFLDNVFRQNNSTYTFVSSQDYCESASSTEQEINSSEKQQLDTYPKSRPSTRWNRLQQRLKRKYNELRSRMPTGWHFGAWMAALEAGVVLLINLIILLFCAVKTGGSIGVTQIFEGDCNTVDRVTLGIHLVINVLGTLLLSASNYSMHNLNYNSSFFSTISANDYNWYLAQGPEMQDLPKNNWTFNWECASPKRVACSSPDAEPASWNSLGPSGCLQTYACSGPDIEPFNWELLNPSDCLQTYAMDFLSDRRDLVVVLGDYTSNNTFVNQLNSSMFPVASRGLSPGLTPFDWICDFTSGIPRQEGVTSCSTRSGEKSILQLDNGITLGDAIASFTQNPEPLTKDMSLMDDYSQSATLDRDGFPVTLCMNWTVFTAYVASHPSGNLALPLHKIVSGTRMVVVCPFAKALRVSDPHGDQRSTYFLNIPIRFGVPLIVYSALLHWLLSQSIFVVAVTFWNGDVLDKSNSITSCGYSPVAMILTIIIGASLVLSCLAVGCFKCLQCDMPLAGSCSKAIAAACHPPEDGSDPLKPMKWGVVPKIPDSSNPAIGHISFSSAEVSAPVPGCYYL</sequence>
<dbReference type="InterPro" id="IPR046623">
    <property type="entry name" value="DUF6536"/>
</dbReference>
<gene>
    <name evidence="4" type="ORF">BDP27DRAFT_1368777</name>
</gene>
<evidence type="ECO:0000259" key="3">
    <source>
        <dbReference type="Pfam" id="PF20163"/>
    </source>
</evidence>
<keyword evidence="2" id="KW-0812">Transmembrane</keyword>